<keyword evidence="7 8" id="KW-0998">Cell outer membrane</keyword>
<dbReference type="InterPro" id="IPR012910">
    <property type="entry name" value="Plug_dom"/>
</dbReference>
<reference evidence="13 14" key="2">
    <citation type="submission" date="2020-04" db="EMBL/GenBank/DDBJ databases">
        <title>Complete genome sequence of Alteromonas pelagimontana 5.12T.</title>
        <authorList>
            <person name="Sinha R.K."/>
            <person name="Krishnan K.P."/>
            <person name="Kurian J.P."/>
        </authorList>
    </citation>
    <scope>NUCLEOTIDE SEQUENCE [LARGE SCALE GENOMIC DNA]</scope>
    <source>
        <strain evidence="13 14">5.12</strain>
    </source>
</reference>
<evidence type="ECO:0000256" key="5">
    <source>
        <dbReference type="ARBA" id="ARBA00023077"/>
    </source>
</evidence>
<dbReference type="GO" id="GO:0009279">
    <property type="term" value="C:cell outer membrane"/>
    <property type="evidence" value="ECO:0007669"/>
    <property type="project" value="UniProtKB-SubCell"/>
</dbReference>
<reference evidence="14" key="1">
    <citation type="submission" date="2014-12" db="EMBL/GenBank/DDBJ databases">
        <title>Complete genome sequence of a multi-drug resistant Klebsiella pneumoniae.</title>
        <authorList>
            <person name="Hua X."/>
            <person name="Chen Q."/>
            <person name="Li X."/>
            <person name="Feng Y."/>
            <person name="Ruan Z."/>
            <person name="Yu Y."/>
        </authorList>
    </citation>
    <scope>NUCLEOTIDE SEQUENCE [LARGE SCALE GENOMIC DNA]</scope>
    <source>
        <strain evidence="14">5.12</strain>
    </source>
</reference>
<evidence type="ECO:0000313" key="14">
    <source>
        <dbReference type="Proteomes" id="UP000219285"/>
    </source>
</evidence>
<dbReference type="Gene3D" id="2.170.130.10">
    <property type="entry name" value="TonB-dependent receptor, plug domain"/>
    <property type="match status" value="1"/>
</dbReference>
<dbReference type="EMBL" id="CP052766">
    <property type="protein sequence ID" value="QJR80722.1"/>
    <property type="molecule type" value="Genomic_DNA"/>
</dbReference>
<keyword evidence="13" id="KW-0675">Receptor</keyword>
<sequence>MKKSFNKTTLSLAMVGIIANMGTAAAQQTAATNTANDDMEVIEIKSFRGSLIRAKDLKRDAMVSRDSILAEDIADFPDLNLADSLQRVPGITITREAGEGRQISLRGLGPDFTRVQVNGMEAMGTSASPMDAKGGVSRSRSFDFNVFASELFNRIDVYKTYSADQEEGGIGGTVGLYTAKPFDYDGLKGAVSVRGGYNDNSEETDPRMAGLLSNTWGNFGALVSVAYSERNTTEFGTNTTRWRQEGGKVAADPTDTELQAELDSGELWFPRGHRSSLWNNEQKRLGITAALQYKPNDDVSVTLDIMHANLENNQNEHHSAVKDNSVVNALEWVENNGQKEVVFADYADATWRNENSQRYNESTFDQYTLTLDWSLTSALSVSALIGTSSSDFDQPEVIKTNIHAQEKVNILTDFRNDRFYGESSSPDFDVTDIAGFETKDIYLQEDYITNDFDNAKVDFTYLIGDTGELTFGANYKKFENSSYQLTQSNAQNIATANTGNLVLSPELTEVFTQHPDASWIQSDLSALLAFYDLDGYRIDASEITANDKSPVTEETIALYTQYGWETEVAGKPLRVSAGLRYFETEITAAGTSDGLDVETSRTYSDVLPALNLVYELTDDFIWRFGASKNVTRPSLGAVSYNVSVSQTSGDAITSVTMGNPTLEPFESTNLDTAVEWYFEEVGYVAAALFYKDIDNFIVNTTTEVVYSSLGLPAELLPVDKTVDSIFYLQRPQNMDASTIKGVELTFSRDLDFLPAPFDNLGVIANYTYSDGDALYRNIYGIEGNDQKKPFTGLSKDSYNFTLYYEEDNWGARVSAAYRSPYITGASSSGDQDESGYHSTTYVDFSAFYQITDNIKVSLEGINLTDEIEELYSDSHDRAYNTTTSGSTYMLGVTAQF</sequence>
<dbReference type="NCBIfam" id="TIGR01782">
    <property type="entry name" value="TonB-Xanth-Caul"/>
    <property type="match status" value="1"/>
</dbReference>
<feature type="domain" description="TonB-dependent receptor-like beta-barrel" evidence="11">
    <location>
        <begin position="412"/>
        <end position="863"/>
    </location>
</feature>
<evidence type="ECO:0000256" key="6">
    <source>
        <dbReference type="ARBA" id="ARBA00023136"/>
    </source>
</evidence>
<dbReference type="PANTHER" id="PTHR40980:SF3">
    <property type="entry name" value="TONB-DEPENDENT RECEPTOR-LIKE BETA-BARREL DOMAIN-CONTAINING PROTEIN"/>
    <property type="match status" value="1"/>
</dbReference>
<dbReference type="Proteomes" id="UP000219285">
    <property type="component" value="Chromosome"/>
</dbReference>
<dbReference type="Pfam" id="PF00593">
    <property type="entry name" value="TonB_dep_Rec_b-barrel"/>
    <property type="match status" value="1"/>
</dbReference>
<evidence type="ECO:0000256" key="3">
    <source>
        <dbReference type="ARBA" id="ARBA00022452"/>
    </source>
</evidence>
<dbReference type="OrthoDB" id="8727862at2"/>
<comment type="similarity">
    <text evidence="8 9">Belongs to the TonB-dependent receptor family.</text>
</comment>
<feature type="domain" description="TonB-dependent receptor plug" evidence="12">
    <location>
        <begin position="58"/>
        <end position="173"/>
    </location>
</feature>
<keyword evidence="4 8" id="KW-0812">Transmembrane</keyword>
<dbReference type="PROSITE" id="PS52016">
    <property type="entry name" value="TONB_DEPENDENT_REC_3"/>
    <property type="match status" value="1"/>
</dbReference>
<dbReference type="PANTHER" id="PTHR40980">
    <property type="entry name" value="PLUG DOMAIN-CONTAINING PROTEIN"/>
    <property type="match status" value="1"/>
</dbReference>
<organism evidence="13 14">
    <name type="scientific">Alteromonas pelagimontana</name>
    <dbReference type="NCBI Taxonomy" id="1858656"/>
    <lineage>
        <taxon>Bacteria</taxon>
        <taxon>Pseudomonadati</taxon>
        <taxon>Pseudomonadota</taxon>
        <taxon>Gammaproteobacteria</taxon>
        <taxon>Alteromonadales</taxon>
        <taxon>Alteromonadaceae</taxon>
        <taxon>Alteromonas/Salinimonas group</taxon>
        <taxon>Alteromonas</taxon>
    </lineage>
</organism>
<dbReference type="Pfam" id="PF07715">
    <property type="entry name" value="Plug"/>
    <property type="match status" value="1"/>
</dbReference>
<evidence type="ECO:0000259" key="12">
    <source>
        <dbReference type="Pfam" id="PF07715"/>
    </source>
</evidence>
<dbReference type="RefSeq" id="WP_075607978.1">
    <property type="nucleotide sequence ID" value="NZ_CP052766.1"/>
</dbReference>
<feature type="chain" id="PRO_5028799907" evidence="10">
    <location>
        <begin position="27"/>
        <end position="896"/>
    </location>
</feature>
<evidence type="ECO:0000256" key="8">
    <source>
        <dbReference type="PROSITE-ProRule" id="PRU01360"/>
    </source>
</evidence>
<gene>
    <name evidence="13" type="ORF">CA267_007985</name>
</gene>
<keyword evidence="3 8" id="KW-1134">Transmembrane beta strand</keyword>
<name>A0A6M4MC22_9ALTE</name>
<keyword evidence="2 8" id="KW-0813">Transport</keyword>
<accession>A0A6M4MC22</accession>
<dbReference type="InterPro" id="IPR000531">
    <property type="entry name" value="Beta-barrel_TonB"/>
</dbReference>
<evidence type="ECO:0000256" key="1">
    <source>
        <dbReference type="ARBA" id="ARBA00004571"/>
    </source>
</evidence>
<dbReference type="CDD" id="cd01347">
    <property type="entry name" value="ligand_gated_channel"/>
    <property type="match status" value="1"/>
</dbReference>
<keyword evidence="5 9" id="KW-0798">TonB box</keyword>
<evidence type="ECO:0000256" key="9">
    <source>
        <dbReference type="RuleBase" id="RU003357"/>
    </source>
</evidence>
<dbReference type="AlphaFoldDB" id="A0A6M4MC22"/>
<evidence type="ECO:0000256" key="7">
    <source>
        <dbReference type="ARBA" id="ARBA00023237"/>
    </source>
</evidence>
<dbReference type="InterPro" id="IPR036942">
    <property type="entry name" value="Beta-barrel_TonB_sf"/>
</dbReference>
<dbReference type="SUPFAM" id="SSF56935">
    <property type="entry name" value="Porins"/>
    <property type="match status" value="1"/>
</dbReference>
<keyword evidence="14" id="KW-1185">Reference proteome</keyword>
<evidence type="ECO:0000259" key="11">
    <source>
        <dbReference type="Pfam" id="PF00593"/>
    </source>
</evidence>
<proteinExistence type="inferred from homology"/>
<dbReference type="InterPro" id="IPR037066">
    <property type="entry name" value="Plug_dom_sf"/>
</dbReference>
<comment type="subcellular location">
    <subcellularLocation>
        <location evidence="1 8">Cell outer membrane</location>
        <topology evidence="1 8">Multi-pass membrane protein</topology>
    </subcellularLocation>
</comment>
<keyword evidence="6 8" id="KW-0472">Membrane</keyword>
<evidence type="ECO:0000256" key="10">
    <source>
        <dbReference type="SAM" id="SignalP"/>
    </source>
</evidence>
<dbReference type="Gene3D" id="2.40.170.20">
    <property type="entry name" value="TonB-dependent receptor, beta-barrel domain"/>
    <property type="match status" value="1"/>
</dbReference>
<feature type="signal peptide" evidence="10">
    <location>
        <begin position="1"/>
        <end position="26"/>
    </location>
</feature>
<evidence type="ECO:0000313" key="13">
    <source>
        <dbReference type="EMBL" id="QJR80722.1"/>
    </source>
</evidence>
<dbReference type="InterPro" id="IPR010104">
    <property type="entry name" value="TonB_rcpt_bac"/>
</dbReference>
<evidence type="ECO:0000256" key="4">
    <source>
        <dbReference type="ARBA" id="ARBA00022692"/>
    </source>
</evidence>
<dbReference type="KEGG" id="apel:CA267_007985"/>
<protein>
    <submittedName>
        <fullName evidence="13">TonB-dependent receptor</fullName>
    </submittedName>
</protein>
<dbReference type="InterPro" id="IPR039426">
    <property type="entry name" value="TonB-dep_rcpt-like"/>
</dbReference>
<keyword evidence="10" id="KW-0732">Signal</keyword>
<evidence type="ECO:0000256" key="2">
    <source>
        <dbReference type="ARBA" id="ARBA00022448"/>
    </source>
</evidence>